<organism evidence="1 2">
    <name type="scientific">Senna tora</name>
    <dbReference type="NCBI Taxonomy" id="362788"/>
    <lineage>
        <taxon>Eukaryota</taxon>
        <taxon>Viridiplantae</taxon>
        <taxon>Streptophyta</taxon>
        <taxon>Embryophyta</taxon>
        <taxon>Tracheophyta</taxon>
        <taxon>Spermatophyta</taxon>
        <taxon>Magnoliopsida</taxon>
        <taxon>eudicotyledons</taxon>
        <taxon>Gunneridae</taxon>
        <taxon>Pentapetalae</taxon>
        <taxon>rosids</taxon>
        <taxon>fabids</taxon>
        <taxon>Fabales</taxon>
        <taxon>Fabaceae</taxon>
        <taxon>Caesalpinioideae</taxon>
        <taxon>Cassia clade</taxon>
        <taxon>Senna</taxon>
    </lineage>
</organism>
<reference evidence="1" key="1">
    <citation type="submission" date="2020-09" db="EMBL/GenBank/DDBJ databases">
        <title>Genome-Enabled Discovery of Anthraquinone Biosynthesis in Senna tora.</title>
        <authorList>
            <person name="Kang S.-H."/>
            <person name="Pandey R.P."/>
            <person name="Lee C.-M."/>
            <person name="Sim J.-S."/>
            <person name="Jeong J.-T."/>
            <person name="Choi B.-S."/>
            <person name="Jung M."/>
            <person name="Ginzburg D."/>
            <person name="Zhao K."/>
            <person name="Won S.Y."/>
            <person name="Oh T.-J."/>
            <person name="Yu Y."/>
            <person name="Kim N.-H."/>
            <person name="Lee O.R."/>
            <person name="Lee T.-H."/>
            <person name="Bashyal P."/>
            <person name="Kim T.-S."/>
            <person name="Lee W.-H."/>
            <person name="Kawkins C."/>
            <person name="Kim C.-K."/>
            <person name="Kim J.S."/>
            <person name="Ahn B.O."/>
            <person name="Rhee S.Y."/>
            <person name="Sohng J.K."/>
        </authorList>
    </citation>
    <scope>NUCLEOTIDE SEQUENCE</scope>
    <source>
        <tissue evidence="1">Leaf</tissue>
    </source>
</reference>
<protein>
    <submittedName>
        <fullName evidence="1">Uncharacterized protein</fullName>
    </submittedName>
</protein>
<name>A0A834U3T3_9FABA</name>
<evidence type="ECO:0000313" key="2">
    <source>
        <dbReference type="Proteomes" id="UP000634136"/>
    </source>
</evidence>
<dbReference type="EMBL" id="JAAIUW010000005">
    <property type="protein sequence ID" value="KAF7829994.1"/>
    <property type="molecule type" value="Genomic_DNA"/>
</dbReference>
<evidence type="ECO:0000313" key="1">
    <source>
        <dbReference type="EMBL" id="KAF7829994.1"/>
    </source>
</evidence>
<sequence>MCVSALALEVVRGEVLTIEEDAT</sequence>
<accession>A0A834U3T3</accession>
<comment type="caution">
    <text evidence="1">The sequence shown here is derived from an EMBL/GenBank/DDBJ whole genome shotgun (WGS) entry which is preliminary data.</text>
</comment>
<proteinExistence type="predicted"/>
<gene>
    <name evidence="1" type="ORF">G2W53_012327</name>
</gene>
<dbReference type="AlphaFoldDB" id="A0A834U3T3"/>
<dbReference type="Proteomes" id="UP000634136">
    <property type="component" value="Unassembled WGS sequence"/>
</dbReference>
<keyword evidence="2" id="KW-1185">Reference proteome</keyword>